<keyword evidence="15" id="KW-1185">Reference proteome</keyword>
<dbReference type="NCBIfam" id="TIGR00334">
    <property type="entry name" value="5S_RNA_mat_M5"/>
    <property type="match status" value="1"/>
</dbReference>
<evidence type="ECO:0000256" key="6">
    <source>
        <dbReference type="ARBA" id="ARBA00022730"/>
    </source>
</evidence>
<keyword evidence="9" id="KW-0460">Magnesium</keyword>
<evidence type="ECO:0000256" key="1">
    <source>
        <dbReference type="ARBA" id="ARBA00022490"/>
    </source>
</evidence>
<keyword evidence="8 11" id="KW-0378">Hydrolase</keyword>
<evidence type="ECO:0000259" key="13">
    <source>
        <dbReference type="PROSITE" id="PS50880"/>
    </source>
</evidence>
<name>A0A1T4MS80_9FIRM</name>
<evidence type="ECO:0000256" key="2">
    <source>
        <dbReference type="ARBA" id="ARBA00022517"/>
    </source>
</evidence>
<dbReference type="SUPFAM" id="SSF110455">
    <property type="entry name" value="Toprim domain"/>
    <property type="match status" value="1"/>
</dbReference>
<accession>A0A1T4MS80</accession>
<evidence type="ECO:0000256" key="9">
    <source>
        <dbReference type="ARBA" id="ARBA00022842"/>
    </source>
</evidence>
<dbReference type="InterPro" id="IPR034141">
    <property type="entry name" value="TOPRIM_RNase_M5-like"/>
</dbReference>
<dbReference type="CDD" id="cd01027">
    <property type="entry name" value="TOPRIM_RNase_M5_like"/>
    <property type="match status" value="1"/>
</dbReference>
<dbReference type="SMART" id="SM00493">
    <property type="entry name" value="TOPRIM"/>
    <property type="match status" value="1"/>
</dbReference>
<dbReference type="HAMAP" id="MF_01469">
    <property type="entry name" value="RNase_M5"/>
    <property type="match status" value="1"/>
</dbReference>
<dbReference type="AlphaFoldDB" id="A0A1T4MS80"/>
<dbReference type="STRING" id="118967.SAMN02745191_1386"/>
<dbReference type="Gene3D" id="3.40.1360.10">
    <property type="match status" value="1"/>
</dbReference>
<keyword evidence="7 11" id="KW-0255">Endonuclease</keyword>
<evidence type="ECO:0000256" key="7">
    <source>
        <dbReference type="ARBA" id="ARBA00022759"/>
    </source>
</evidence>
<feature type="domain" description="Toprim" evidence="13">
    <location>
        <begin position="10"/>
        <end position="96"/>
    </location>
</feature>
<dbReference type="Pfam" id="PF01751">
    <property type="entry name" value="Toprim"/>
    <property type="match status" value="1"/>
</dbReference>
<dbReference type="Proteomes" id="UP000243297">
    <property type="component" value="Unassembled WGS sequence"/>
</dbReference>
<gene>
    <name evidence="11" type="primary">rnmV</name>
    <name evidence="14" type="ORF">SAMN02745191_1386</name>
</gene>
<dbReference type="EC" id="3.1.26.8" evidence="11 12"/>
<evidence type="ECO:0000313" key="14">
    <source>
        <dbReference type="EMBL" id="SJZ69852.1"/>
    </source>
</evidence>
<dbReference type="PANTHER" id="PTHR39156">
    <property type="entry name" value="RIBONUCLEASE M5"/>
    <property type="match status" value="1"/>
</dbReference>
<dbReference type="Pfam" id="PF13331">
    <property type="entry name" value="DUF4093"/>
    <property type="match status" value="1"/>
</dbReference>
<comment type="similarity">
    <text evidence="11">Belongs to the ribonuclease M5 family.</text>
</comment>
<comment type="subcellular location">
    <subcellularLocation>
        <location evidence="11">Cytoplasm</location>
    </subcellularLocation>
</comment>
<comment type="catalytic activity">
    <reaction evidence="11">
        <text>Endonucleolytic cleavage of RNA, removing 21 and 42 nucleotides, respectively, from the 5'- and 3'-termini of a 5S-rRNA precursor.</text>
        <dbReference type="EC" id="3.1.26.8"/>
    </reaction>
</comment>
<dbReference type="GO" id="GO:0019843">
    <property type="term" value="F:rRNA binding"/>
    <property type="evidence" value="ECO:0007669"/>
    <property type="project" value="UniProtKB-KW"/>
</dbReference>
<keyword evidence="10 11" id="KW-0694">RNA-binding</keyword>
<evidence type="ECO:0000256" key="5">
    <source>
        <dbReference type="ARBA" id="ARBA00022723"/>
    </source>
</evidence>
<dbReference type="GO" id="GO:0006364">
    <property type="term" value="P:rRNA processing"/>
    <property type="evidence" value="ECO:0007669"/>
    <property type="project" value="UniProtKB-UniRule"/>
</dbReference>
<dbReference type="InterPro" id="IPR006171">
    <property type="entry name" value="TOPRIM_dom"/>
</dbReference>
<evidence type="ECO:0000313" key="15">
    <source>
        <dbReference type="Proteomes" id="UP000243297"/>
    </source>
</evidence>
<sequence length="185" mass="21086">MKLVIKLKIKEVIVVEGKNDTNVLQSYFECDTIETHGTHLSEKTLELIAQVNQSRGVIIFTDPDYPGTMIRNKINEKVKGCKNAFIDKEKSKTTKKVGVEHANKKDLEEALSNCVTFDEEKTSDLTISDLLEYGLISTSESKIRRKKVTDYLKVGESNAKTLYKRLILLGYTRCQFEELMKNLFG</sequence>
<evidence type="ECO:0000256" key="10">
    <source>
        <dbReference type="ARBA" id="ARBA00022884"/>
    </source>
</evidence>
<evidence type="ECO:0000256" key="12">
    <source>
        <dbReference type="NCBIfam" id="TIGR00334"/>
    </source>
</evidence>
<keyword evidence="5" id="KW-0479">Metal-binding</keyword>
<protein>
    <recommendedName>
        <fullName evidence="11 12">Ribonuclease M5</fullName>
        <ecNumber evidence="11 12">3.1.26.8</ecNumber>
    </recommendedName>
    <alternativeName>
        <fullName evidence="11">RNase M5</fullName>
    </alternativeName>
    <alternativeName>
        <fullName evidence="11">Ribosomal RNA terminal maturase M5</fullName>
    </alternativeName>
</protein>
<dbReference type="EMBL" id="FUWY01000003">
    <property type="protein sequence ID" value="SJZ69852.1"/>
    <property type="molecule type" value="Genomic_DNA"/>
</dbReference>
<dbReference type="FunFam" id="3.40.1360.10:FF:000006">
    <property type="entry name" value="Ribonuclease M5"/>
    <property type="match status" value="1"/>
</dbReference>
<dbReference type="InterPro" id="IPR025156">
    <property type="entry name" value="RNase_M5_C"/>
</dbReference>
<dbReference type="GO" id="GO:0005737">
    <property type="term" value="C:cytoplasm"/>
    <property type="evidence" value="ECO:0007669"/>
    <property type="project" value="UniProtKB-SubCell"/>
</dbReference>
<keyword evidence="2 11" id="KW-0690">Ribosome biogenesis</keyword>
<dbReference type="InterPro" id="IPR004466">
    <property type="entry name" value="RNase_M5"/>
</dbReference>
<evidence type="ECO:0000256" key="11">
    <source>
        <dbReference type="HAMAP-Rule" id="MF_01469"/>
    </source>
</evidence>
<dbReference type="GO" id="GO:0043822">
    <property type="term" value="F:ribonuclease M5 activity"/>
    <property type="evidence" value="ECO:0007669"/>
    <property type="project" value="UniProtKB-UniRule"/>
</dbReference>
<reference evidence="15" key="1">
    <citation type="submission" date="2017-02" db="EMBL/GenBank/DDBJ databases">
        <authorList>
            <person name="Varghese N."/>
            <person name="Submissions S."/>
        </authorList>
    </citation>
    <scope>NUCLEOTIDE SEQUENCE [LARGE SCALE GENOMIC DNA]</scope>
    <source>
        <strain evidence="15">ATCC 25662</strain>
    </source>
</reference>
<dbReference type="PANTHER" id="PTHR39156:SF2">
    <property type="entry name" value="DNA PRIMASE (BACTERIAL TYPE) AND SMALL PRIMASE-LIKE PROTEINS"/>
    <property type="match status" value="1"/>
</dbReference>
<organism evidence="14 15">
    <name type="scientific">Anaerorhabdus furcosa</name>
    <dbReference type="NCBI Taxonomy" id="118967"/>
    <lineage>
        <taxon>Bacteria</taxon>
        <taxon>Bacillati</taxon>
        <taxon>Bacillota</taxon>
        <taxon>Erysipelotrichia</taxon>
        <taxon>Erysipelotrichales</taxon>
        <taxon>Erysipelotrichaceae</taxon>
        <taxon>Anaerorhabdus</taxon>
    </lineage>
</organism>
<keyword evidence="4 11" id="KW-0540">Nuclease</keyword>
<proteinExistence type="inferred from homology"/>
<dbReference type="GO" id="GO:0046872">
    <property type="term" value="F:metal ion binding"/>
    <property type="evidence" value="ECO:0007669"/>
    <property type="project" value="UniProtKB-KW"/>
</dbReference>
<evidence type="ECO:0000256" key="8">
    <source>
        <dbReference type="ARBA" id="ARBA00022801"/>
    </source>
</evidence>
<evidence type="ECO:0000256" key="4">
    <source>
        <dbReference type="ARBA" id="ARBA00022722"/>
    </source>
</evidence>
<keyword evidence="1 11" id="KW-0963">Cytoplasm</keyword>
<evidence type="ECO:0000256" key="3">
    <source>
        <dbReference type="ARBA" id="ARBA00022552"/>
    </source>
</evidence>
<dbReference type="PROSITE" id="PS50880">
    <property type="entry name" value="TOPRIM"/>
    <property type="match status" value="1"/>
</dbReference>
<comment type="function">
    <text evidence="11">Required for correct processing of both the 5' and 3' ends of 5S rRNA precursor. Cleaves both sides of a double-stranded region yielding mature 5S rRNA in one step.</text>
</comment>
<keyword evidence="3 11" id="KW-0698">rRNA processing</keyword>
<keyword evidence="6 11" id="KW-0699">rRNA-binding</keyword>